<feature type="region of interest" description="Disordered" evidence="8">
    <location>
        <begin position="532"/>
        <end position="581"/>
    </location>
</feature>
<feature type="domain" description="DEAD-box RNA helicase Q" evidence="11">
    <location>
        <begin position="2"/>
        <end position="30"/>
    </location>
</feature>
<evidence type="ECO:0000256" key="5">
    <source>
        <dbReference type="ARBA" id="ARBA00038437"/>
    </source>
</evidence>
<keyword evidence="1 7" id="KW-0547">Nucleotide-binding</keyword>
<dbReference type="Pfam" id="PF00270">
    <property type="entry name" value="DEAD"/>
    <property type="match status" value="1"/>
</dbReference>
<keyword evidence="3 7" id="KW-0347">Helicase</keyword>
<sequence>MTSFSETGLKEEILSALETLGFEKPTPIQEKTIPHLLNSKQDIIASAQTGTGKTAAFGLPVIHNIDVDNRKPQALILCPTRELCLQIANDLTQFSKFIKGLEIVAVYGGASIEPQIKALGKVAQVVVATPGRAKDLISRRKLNLSNVERVVLDEADEMLSMGFKDDLDAILSSVPEERQTLLFSATMSGEVKRISNEYMNEPIELSAARINLGSENVSHVFYQVHAKDRYEVLKRIADINPNIYGIVFCRTRKETKDIASQLMQDGYNADALHGDLSQAQRDEVMGKFRSRQLQMLVATDVAARGLDVNELTHVINFNLPDDPEVYTHRSGRTGRAGNKGISVAIIHSREMRRIKDIERNSSIKFKKELVPNGKDICTRQLYALIDKIEKVEVNEQQIEPFLPEIYQKLEWLSREDLIKHFVSAEFNRFLAYYKNAKDINLPDKKERKERSESRDRGNSKMSRLYINLGAHSQLTPLRLIGIVNEALDSSSAEIGKIEIMNRFSFFEIDTATVDKLIANIKDFDFRGQEISIERAQQKDNNNSSSKYRGRGEGRKRDSRRSSGDFKKGGNNSKFRGKRNRR</sequence>
<evidence type="ECO:0000259" key="11">
    <source>
        <dbReference type="PROSITE" id="PS51195"/>
    </source>
</evidence>
<evidence type="ECO:0000256" key="2">
    <source>
        <dbReference type="ARBA" id="ARBA00022801"/>
    </source>
</evidence>
<dbReference type="InterPro" id="IPR001650">
    <property type="entry name" value="Helicase_C-like"/>
</dbReference>
<gene>
    <name evidence="12" type="ORF">HNQ88_003863</name>
</gene>
<keyword evidence="2 7" id="KW-0378">Hydrolase</keyword>
<evidence type="ECO:0000313" key="13">
    <source>
        <dbReference type="Proteomes" id="UP001185092"/>
    </source>
</evidence>
<dbReference type="Gene3D" id="3.40.50.300">
    <property type="entry name" value="P-loop containing nucleotide triphosphate hydrolases"/>
    <property type="match status" value="2"/>
</dbReference>
<dbReference type="RefSeq" id="WP_309941028.1">
    <property type="nucleotide sequence ID" value="NZ_AP025306.1"/>
</dbReference>
<keyword evidence="13" id="KW-1185">Reference proteome</keyword>
<evidence type="ECO:0000256" key="7">
    <source>
        <dbReference type="RuleBase" id="RU000492"/>
    </source>
</evidence>
<dbReference type="GO" id="GO:0005524">
    <property type="term" value="F:ATP binding"/>
    <property type="evidence" value="ECO:0007669"/>
    <property type="project" value="UniProtKB-KW"/>
</dbReference>
<evidence type="ECO:0000313" key="12">
    <source>
        <dbReference type="EMBL" id="MDR6240787.1"/>
    </source>
</evidence>
<reference evidence="12" key="1">
    <citation type="submission" date="2023-07" db="EMBL/GenBank/DDBJ databases">
        <title>Genomic Encyclopedia of Type Strains, Phase IV (KMG-IV): sequencing the most valuable type-strain genomes for metagenomic binning, comparative biology and taxonomic classification.</title>
        <authorList>
            <person name="Goeker M."/>
        </authorList>
    </citation>
    <scope>NUCLEOTIDE SEQUENCE</scope>
    <source>
        <strain evidence="12">DSM 26174</strain>
    </source>
</reference>
<dbReference type="PROSITE" id="PS51194">
    <property type="entry name" value="HELICASE_CTER"/>
    <property type="match status" value="1"/>
</dbReference>
<dbReference type="InterPro" id="IPR044742">
    <property type="entry name" value="DEAD/DEAH_RhlB"/>
</dbReference>
<dbReference type="InterPro" id="IPR050079">
    <property type="entry name" value="DEAD_box_RNA_helicase"/>
</dbReference>
<feature type="short sequence motif" description="Q motif" evidence="6">
    <location>
        <begin position="2"/>
        <end position="30"/>
    </location>
</feature>
<feature type="domain" description="Helicase ATP-binding" evidence="9">
    <location>
        <begin position="34"/>
        <end position="205"/>
    </location>
</feature>
<evidence type="ECO:0000259" key="10">
    <source>
        <dbReference type="PROSITE" id="PS51194"/>
    </source>
</evidence>
<dbReference type="PROSITE" id="PS00039">
    <property type="entry name" value="DEAD_ATP_HELICASE"/>
    <property type="match status" value="1"/>
</dbReference>
<dbReference type="InterPro" id="IPR011545">
    <property type="entry name" value="DEAD/DEAH_box_helicase_dom"/>
</dbReference>
<name>A0AAE3XQL1_9BACT</name>
<dbReference type="SMART" id="SM00490">
    <property type="entry name" value="HELICc"/>
    <property type="match status" value="1"/>
</dbReference>
<dbReference type="EMBL" id="JAVDQD010000005">
    <property type="protein sequence ID" value="MDR6240787.1"/>
    <property type="molecule type" value="Genomic_DNA"/>
</dbReference>
<comment type="similarity">
    <text evidence="5 7">Belongs to the DEAD box helicase family.</text>
</comment>
<keyword evidence="4 7" id="KW-0067">ATP-binding</keyword>
<feature type="domain" description="Helicase C-terminal" evidence="10">
    <location>
        <begin position="231"/>
        <end position="377"/>
    </location>
</feature>
<dbReference type="CDD" id="cd12252">
    <property type="entry name" value="RRM_DbpA"/>
    <property type="match status" value="1"/>
</dbReference>
<dbReference type="AlphaFoldDB" id="A0AAE3XQL1"/>
<dbReference type="Gene3D" id="3.30.70.330">
    <property type="match status" value="1"/>
</dbReference>
<dbReference type="InterPro" id="IPR000629">
    <property type="entry name" value="RNA-helicase_DEAD-box_CS"/>
</dbReference>
<dbReference type="InterPro" id="IPR012677">
    <property type="entry name" value="Nucleotide-bd_a/b_plait_sf"/>
</dbReference>
<dbReference type="GO" id="GO:0003676">
    <property type="term" value="F:nucleic acid binding"/>
    <property type="evidence" value="ECO:0007669"/>
    <property type="project" value="InterPro"/>
</dbReference>
<evidence type="ECO:0000256" key="8">
    <source>
        <dbReference type="SAM" id="MobiDB-lite"/>
    </source>
</evidence>
<dbReference type="PANTHER" id="PTHR47959">
    <property type="entry name" value="ATP-DEPENDENT RNA HELICASE RHLE-RELATED"/>
    <property type="match status" value="1"/>
</dbReference>
<accession>A0AAE3XQL1</accession>
<dbReference type="PROSITE" id="PS51195">
    <property type="entry name" value="Q_MOTIF"/>
    <property type="match status" value="1"/>
</dbReference>
<organism evidence="12 13">
    <name type="scientific">Aureibacter tunicatorum</name>
    <dbReference type="NCBI Taxonomy" id="866807"/>
    <lineage>
        <taxon>Bacteria</taxon>
        <taxon>Pseudomonadati</taxon>
        <taxon>Bacteroidota</taxon>
        <taxon>Cytophagia</taxon>
        <taxon>Cytophagales</taxon>
        <taxon>Persicobacteraceae</taxon>
        <taxon>Aureibacter</taxon>
    </lineage>
</organism>
<dbReference type="GO" id="GO:0016787">
    <property type="term" value="F:hydrolase activity"/>
    <property type="evidence" value="ECO:0007669"/>
    <property type="project" value="UniProtKB-KW"/>
</dbReference>
<evidence type="ECO:0000256" key="4">
    <source>
        <dbReference type="ARBA" id="ARBA00022840"/>
    </source>
</evidence>
<dbReference type="InterPro" id="IPR005580">
    <property type="entry name" value="DbpA/CsdA_RNA-bd_dom"/>
</dbReference>
<dbReference type="PANTHER" id="PTHR47959:SF13">
    <property type="entry name" value="ATP-DEPENDENT RNA HELICASE RHLE"/>
    <property type="match status" value="1"/>
</dbReference>
<dbReference type="InterPro" id="IPR014014">
    <property type="entry name" value="RNA_helicase_DEAD_Q_motif"/>
</dbReference>
<dbReference type="CDD" id="cd00268">
    <property type="entry name" value="DEADc"/>
    <property type="match status" value="1"/>
</dbReference>
<dbReference type="Pfam" id="PF03880">
    <property type="entry name" value="DbpA"/>
    <property type="match status" value="1"/>
</dbReference>
<feature type="compositionally biased region" description="Basic and acidic residues" evidence="8">
    <location>
        <begin position="549"/>
        <end position="567"/>
    </location>
</feature>
<comment type="caution">
    <text evidence="12">The sequence shown here is derived from an EMBL/GenBank/DDBJ whole genome shotgun (WGS) entry which is preliminary data.</text>
</comment>
<dbReference type="PROSITE" id="PS51192">
    <property type="entry name" value="HELICASE_ATP_BIND_1"/>
    <property type="match status" value="1"/>
</dbReference>
<dbReference type="SMART" id="SM00487">
    <property type="entry name" value="DEXDc"/>
    <property type="match status" value="1"/>
</dbReference>
<dbReference type="GO" id="GO:0003724">
    <property type="term" value="F:RNA helicase activity"/>
    <property type="evidence" value="ECO:0007669"/>
    <property type="project" value="UniProtKB-EC"/>
</dbReference>
<dbReference type="Pfam" id="PF00271">
    <property type="entry name" value="Helicase_C"/>
    <property type="match status" value="1"/>
</dbReference>
<dbReference type="SUPFAM" id="SSF52540">
    <property type="entry name" value="P-loop containing nucleoside triphosphate hydrolases"/>
    <property type="match status" value="1"/>
</dbReference>
<dbReference type="Proteomes" id="UP001185092">
    <property type="component" value="Unassembled WGS sequence"/>
</dbReference>
<dbReference type="InterPro" id="IPR027417">
    <property type="entry name" value="P-loop_NTPase"/>
</dbReference>
<evidence type="ECO:0000256" key="3">
    <source>
        <dbReference type="ARBA" id="ARBA00022806"/>
    </source>
</evidence>
<dbReference type="EC" id="3.6.4.13" evidence="12"/>
<evidence type="ECO:0000259" key="9">
    <source>
        <dbReference type="PROSITE" id="PS51192"/>
    </source>
</evidence>
<evidence type="ECO:0000256" key="1">
    <source>
        <dbReference type="ARBA" id="ARBA00022741"/>
    </source>
</evidence>
<dbReference type="GO" id="GO:0005829">
    <property type="term" value="C:cytosol"/>
    <property type="evidence" value="ECO:0007669"/>
    <property type="project" value="TreeGrafter"/>
</dbReference>
<protein>
    <submittedName>
        <fullName evidence="12">ATP-dependent RNA helicase DeaD</fullName>
        <ecNumber evidence="12">3.6.4.13</ecNumber>
    </submittedName>
</protein>
<proteinExistence type="inferred from homology"/>
<dbReference type="CDD" id="cd18787">
    <property type="entry name" value="SF2_C_DEAD"/>
    <property type="match status" value="1"/>
</dbReference>
<evidence type="ECO:0000256" key="6">
    <source>
        <dbReference type="PROSITE-ProRule" id="PRU00552"/>
    </source>
</evidence>
<dbReference type="InterPro" id="IPR014001">
    <property type="entry name" value="Helicase_ATP-bd"/>
</dbReference>